<feature type="non-terminal residue" evidence="2">
    <location>
        <position position="1"/>
    </location>
</feature>
<sequence length="82" mass="9368">KLTDIEFNLIKEHSQKGYNILKPIDFSYPIAQIVLQHHERLNGSGYPNNLKGEKILLEAKIIGIADVVEAMSSHRPYRPAWV</sequence>
<feature type="domain" description="HD-GYP" evidence="1">
    <location>
        <begin position="1"/>
        <end position="82"/>
    </location>
</feature>
<dbReference type="CDD" id="cd00077">
    <property type="entry name" value="HDc"/>
    <property type="match status" value="1"/>
</dbReference>
<reference evidence="2" key="1">
    <citation type="journal article" date="2014" name="Front. Microbiol.">
        <title>High frequency of phylogenetically diverse reductive dehalogenase-homologous genes in deep subseafloor sedimentary metagenomes.</title>
        <authorList>
            <person name="Kawai M."/>
            <person name="Futagami T."/>
            <person name="Toyoda A."/>
            <person name="Takaki Y."/>
            <person name="Nishi S."/>
            <person name="Hori S."/>
            <person name="Arai W."/>
            <person name="Tsubouchi T."/>
            <person name="Morono Y."/>
            <person name="Uchiyama I."/>
            <person name="Ito T."/>
            <person name="Fujiyama A."/>
            <person name="Inagaki F."/>
            <person name="Takami H."/>
        </authorList>
    </citation>
    <scope>NUCLEOTIDE SEQUENCE</scope>
    <source>
        <strain evidence="2">Expedition CK06-06</strain>
    </source>
</reference>
<protein>
    <recommendedName>
        <fullName evidence="1">HD-GYP domain-containing protein</fullName>
    </recommendedName>
</protein>
<dbReference type="InterPro" id="IPR037522">
    <property type="entry name" value="HD_GYP_dom"/>
</dbReference>
<dbReference type="PROSITE" id="PS51832">
    <property type="entry name" value="HD_GYP"/>
    <property type="match status" value="1"/>
</dbReference>
<dbReference type="PANTHER" id="PTHR43155:SF2">
    <property type="entry name" value="CYCLIC DI-GMP PHOSPHODIESTERASE PA4108"/>
    <property type="match status" value="1"/>
</dbReference>
<gene>
    <name evidence="2" type="ORF">S01H1_23544</name>
</gene>
<dbReference type="PANTHER" id="PTHR43155">
    <property type="entry name" value="CYCLIC DI-GMP PHOSPHODIESTERASE PA4108-RELATED"/>
    <property type="match status" value="1"/>
</dbReference>
<dbReference type="AlphaFoldDB" id="X0VCX6"/>
<dbReference type="Pfam" id="PF13487">
    <property type="entry name" value="HD_5"/>
    <property type="match status" value="1"/>
</dbReference>
<evidence type="ECO:0000313" key="2">
    <source>
        <dbReference type="EMBL" id="GAF98420.1"/>
    </source>
</evidence>
<dbReference type="SUPFAM" id="SSF109604">
    <property type="entry name" value="HD-domain/PDEase-like"/>
    <property type="match status" value="1"/>
</dbReference>
<comment type="caution">
    <text evidence="2">The sequence shown here is derived from an EMBL/GenBank/DDBJ whole genome shotgun (WGS) entry which is preliminary data.</text>
</comment>
<dbReference type="Gene3D" id="1.10.3210.10">
    <property type="entry name" value="Hypothetical protein af1432"/>
    <property type="match status" value="1"/>
</dbReference>
<dbReference type="EMBL" id="BARS01013630">
    <property type="protein sequence ID" value="GAF98420.1"/>
    <property type="molecule type" value="Genomic_DNA"/>
</dbReference>
<evidence type="ECO:0000259" key="1">
    <source>
        <dbReference type="PROSITE" id="PS51832"/>
    </source>
</evidence>
<accession>X0VCX6</accession>
<proteinExistence type="predicted"/>
<dbReference type="InterPro" id="IPR003607">
    <property type="entry name" value="HD/PDEase_dom"/>
</dbReference>
<organism evidence="2">
    <name type="scientific">marine sediment metagenome</name>
    <dbReference type="NCBI Taxonomy" id="412755"/>
    <lineage>
        <taxon>unclassified sequences</taxon>
        <taxon>metagenomes</taxon>
        <taxon>ecological metagenomes</taxon>
    </lineage>
</organism>
<name>X0VCX6_9ZZZZ</name>